<dbReference type="EMBL" id="UFSM01000001">
    <property type="protein sequence ID" value="SUU90761.1"/>
    <property type="molecule type" value="Genomic_DNA"/>
</dbReference>
<sequence>MPMLSEFPSDKVIVSCDKCGMRKQYDRDAMVRAGGDRTLTHLLDEIIARIGCTANKTFNIYDRCGAKYEELVQLLGMSTSHRAPDR</sequence>
<accession>A0A380WPI5</accession>
<dbReference type="AlphaFoldDB" id="A0A380WPI5"/>
<evidence type="ECO:0000313" key="1">
    <source>
        <dbReference type="EMBL" id="SUU90761.1"/>
    </source>
</evidence>
<protein>
    <submittedName>
        <fullName evidence="1">Uncharacterized protein</fullName>
    </submittedName>
</protein>
<proteinExistence type="predicted"/>
<gene>
    <name evidence="1" type="ORF">NCTC10684_04019</name>
</gene>
<dbReference type="Proteomes" id="UP000254701">
    <property type="component" value="Unassembled WGS sequence"/>
</dbReference>
<name>A0A380WPI5_AMIAI</name>
<organism evidence="1 2">
    <name type="scientific">Aminobacter aminovorans</name>
    <name type="common">Chelatobacter heintzii</name>
    <dbReference type="NCBI Taxonomy" id="83263"/>
    <lineage>
        <taxon>Bacteria</taxon>
        <taxon>Pseudomonadati</taxon>
        <taxon>Pseudomonadota</taxon>
        <taxon>Alphaproteobacteria</taxon>
        <taxon>Hyphomicrobiales</taxon>
        <taxon>Phyllobacteriaceae</taxon>
        <taxon>Aminobacter</taxon>
    </lineage>
</organism>
<reference evidence="1 2" key="1">
    <citation type="submission" date="2018-06" db="EMBL/GenBank/DDBJ databases">
        <authorList>
            <consortium name="Pathogen Informatics"/>
            <person name="Doyle S."/>
        </authorList>
    </citation>
    <scope>NUCLEOTIDE SEQUENCE [LARGE SCALE GENOMIC DNA]</scope>
    <source>
        <strain evidence="1 2">NCTC10684</strain>
    </source>
</reference>
<evidence type="ECO:0000313" key="2">
    <source>
        <dbReference type="Proteomes" id="UP000254701"/>
    </source>
</evidence>